<dbReference type="PANTHER" id="PTHR10127:SF850">
    <property type="entry name" value="METALLOENDOPEPTIDASE"/>
    <property type="match status" value="1"/>
</dbReference>
<protein>
    <submittedName>
        <fullName evidence="2">Peptidase M12A astacin</fullName>
    </submittedName>
</protein>
<evidence type="ECO:0000313" key="3">
    <source>
        <dbReference type="Proteomes" id="UP000814207"/>
    </source>
</evidence>
<sequence length="211" mass="23681">MADTSRRWPDGELTVALDLADRKSTALVLDAITEWAHHIPGLRLQIVSGKKGDIRISDSAERQGNWSSVGTAAKKVPLHVPTLHVDRNEDSKEFRQTVLHEFGHALGLTHEHQHPENDINWKKGFIYKGYEGPGVDRGVIYNNFFALPTGSQLLVKNYDPKSVMHYMIDPDLTKDARGVPENYTLSKGDKEIIRTLYTPGRFQGTEPTPAQ</sequence>
<dbReference type="GO" id="GO:0004222">
    <property type="term" value="F:metalloendopeptidase activity"/>
    <property type="evidence" value="ECO:0007669"/>
    <property type="project" value="InterPro"/>
</dbReference>
<dbReference type="InterPro" id="IPR024079">
    <property type="entry name" value="MetalloPept_cat_dom_sf"/>
</dbReference>
<dbReference type="InterPro" id="IPR001506">
    <property type="entry name" value="Peptidase_M12A"/>
</dbReference>
<feature type="domain" description="Peptidase metallopeptidase" evidence="1">
    <location>
        <begin position="4"/>
        <end position="143"/>
    </location>
</feature>
<dbReference type="Gene3D" id="3.40.390.10">
    <property type="entry name" value="Collagenase (Catalytic Domain)"/>
    <property type="match status" value="1"/>
</dbReference>
<organism evidence="2 3">
    <name type="scientific">Pseudomonas syringae</name>
    <dbReference type="NCBI Taxonomy" id="317"/>
    <lineage>
        <taxon>Bacteria</taxon>
        <taxon>Pseudomonadati</taxon>
        <taxon>Pseudomonadota</taxon>
        <taxon>Gammaproteobacteria</taxon>
        <taxon>Pseudomonadales</taxon>
        <taxon>Pseudomonadaceae</taxon>
        <taxon>Pseudomonas</taxon>
    </lineage>
</organism>
<name>A0A9Q3ZZ11_PSESX</name>
<reference evidence="2" key="1">
    <citation type="submission" date="2019-11" db="EMBL/GenBank/DDBJ databases">
        <title>Epiphytic Pseudomonas syringae from cherry orchards.</title>
        <authorList>
            <person name="Hulin M.T."/>
        </authorList>
    </citation>
    <scope>NUCLEOTIDE SEQUENCE</scope>
    <source>
        <strain evidence="2">PA-6-9A</strain>
    </source>
</reference>
<accession>A0A9Q3ZZ11</accession>
<evidence type="ECO:0000313" key="2">
    <source>
        <dbReference type="EMBL" id="MCF5065034.1"/>
    </source>
</evidence>
<dbReference type="Proteomes" id="UP000814207">
    <property type="component" value="Unassembled WGS sequence"/>
</dbReference>
<dbReference type="AlphaFoldDB" id="A0A9Q3ZZ11"/>
<evidence type="ECO:0000259" key="1">
    <source>
        <dbReference type="SMART" id="SM00235"/>
    </source>
</evidence>
<comment type="caution">
    <text evidence="2">The sequence shown here is derived from an EMBL/GenBank/DDBJ whole genome shotgun (WGS) entry which is preliminary data.</text>
</comment>
<dbReference type="EMBL" id="WKEU01000094">
    <property type="protein sequence ID" value="MCF5065034.1"/>
    <property type="molecule type" value="Genomic_DNA"/>
</dbReference>
<dbReference type="SUPFAM" id="SSF55486">
    <property type="entry name" value="Metalloproteases ('zincins'), catalytic domain"/>
    <property type="match status" value="1"/>
</dbReference>
<dbReference type="Pfam" id="PF01400">
    <property type="entry name" value="Astacin"/>
    <property type="match status" value="1"/>
</dbReference>
<gene>
    <name evidence="2" type="ORF">GIW73_19060</name>
</gene>
<proteinExistence type="predicted"/>
<dbReference type="SMART" id="SM00235">
    <property type="entry name" value="ZnMc"/>
    <property type="match status" value="1"/>
</dbReference>
<dbReference type="GO" id="GO:0008270">
    <property type="term" value="F:zinc ion binding"/>
    <property type="evidence" value="ECO:0007669"/>
    <property type="project" value="InterPro"/>
</dbReference>
<dbReference type="GO" id="GO:0006508">
    <property type="term" value="P:proteolysis"/>
    <property type="evidence" value="ECO:0007669"/>
    <property type="project" value="InterPro"/>
</dbReference>
<dbReference type="PANTHER" id="PTHR10127">
    <property type="entry name" value="DISCOIDIN, CUB, EGF, LAMININ , AND ZINC METALLOPROTEASE DOMAIN CONTAINING"/>
    <property type="match status" value="1"/>
</dbReference>
<dbReference type="InterPro" id="IPR006026">
    <property type="entry name" value="Peptidase_Metallo"/>
</dbReference>